<dbReference type="InterPro" id="IPR050271">
    <property type="entry name" value="UDP-glycosyltransferase"/>
</dbReference>
<evidence type="ECO:0000313" key="5">
    <source>
        <dbReference type="EMBL" id="KAJ8932274.1"/>
    </source>
</evidence>
<keyword evidence="4" id="KW-0732">Signal</keyword>
<gene>
    <name evidence="5" type="ORF">NQ318_005626</name>
</gene>
<comment type="similarity">
    <text evidence="1">Belongs to the UDP-glycosyltransferase family.</text>
</comment>
<evidence type="ECO:0000256" key="1">
    <source>
        <dbReference type="ARBA" id="ARBA00009995"/>
    </source>
</evidence>
<name>A0AAV8WZY2_9CUCU</name>
<reference evidence="5" key="1">
    <citation type="journal article" date="2023" name="Insect Mol. Biol.">
        <title>Genome sequencing provides insights into the evolution of gene families encoding plant cell wall-degrading enzymes in longhorned beetles.</title>
        <authorList>
            <person name="Shin N.R."/>
            <person name="Okamura Y."/>
            <person name="Kirsch R."/>
            <person name="Pauchet Y."/>
        </authorList>
    </citation>
    <scope>NUCLEOTIDE SEQUENCE</scope>
    <source>
        <strain evidence="5">AMC_N1</strain>
    </source>
</reference>
<dbReference type="SUPFAM" id="SSF53756">
    <property type="entry name" value="UDP-Glycosyltransferase/glycogen phosphorylase"/>
    <property type="match status" value="1"/>
</dbReference>
<dbReference type="Gene3D" id="3.40.50.2000">
    <property type="entry name" value="Glycogen Phosphorylase B"/>
    <property type="match status" value="1"/>
</dbReference>
<keyword evidence="6" id="KW-1185">Reference proteome</keyword>
<evidence type="ECO:0000256" key="2">
    <source>
        <dbReference type="ARBA" id="ARBA00022676"/>
    </source>
</evidence>
<keyword evidence="2" id="KW-0328">Glycosyltransferase</keyword>
<dbReference type="PANTHER" id="PTHR48043:SF114">
    <property type="entry name" value="IP04436P-RELATED"/>
    <property type="match status" value="1"/>
</dbReference>
<accession>A0AAV8WZY2</accession>
<dbReference type="PANTHER" id="PTHR48043">
    <property type="entry name" value="EG:EG0003.4 PROTEIN-RELATED"/>
    <property type="match status" value="1"/>
</dbReference>
<evidence type="ECO:0000313" key="6">
    <source>
        <dbReference type="Proteomes" id="UP001162162"/>
    </source>
</evidence>
<keyword evidence="3" id="KW-0808">Transferase</keyword>
<dbReference type="EMBL" id="JAPWTK010001507">
    <property type="protein sequence ID" value="KAJ8932274.1"/>
    <property type="molecule type" value="Genomic_DNA"/>
</dbReference>
<dbReference type="Proteomes" id="UP001162162">
    <property type="component" value="Unassembled WGS sequence"/>
</dbReference>
<evidence type="ECO:0000256" key="4">
    <source>
        <dbReference type="SAM" id="SignalP"/>
    </source>
</evidence>
<comment type="caution">
    <text evidence="5">The sequence shown here is derived from an EMBL/GenBank/DDBJ whole genome shotgun (WGS) entry which is preliminary data.</text>
</comment>
<feature type="signal peptide" evidence="4">
    <location>
        <begin position="1"/>
        <end position="19"/>
    </location>
</feature>
<organism evidence="5 6">
    <name type="scientific">Aromia moschata</name>
    <dbReference type="NCBI Taxonomy" id="1265417"/>
    <lineage>
        <taxon>Eukaryota</taxon>
        <taxon>Metazoa</taxon>
        <taxon>Ecdysozoa</taxon>
        <taxon>Arthropoda</taxon>
        <taxon>Hexapoda</taxon>
        <taxon>Insecta</taxon>
        <taxon>Pterygota</taxon>
        <taxon>Neoptera</taxon>
        <taxon>Endopterygota</taxon>
        <taxon>Coleoptera</taxon>
        <taxon>Polyphaga</taxon>
        <taxon>Cucujiformia</taxon>
        <taxon>Chrysomeloidea</taxon>
        <taxon>Cerambycidae</taxon>
        <taxon>Cerambycinae</taxon>
        <taxon>Callichromatini</taxon>
        <taxon>Aromia</taxon>
    </lineage>
</organism>
<protein>
    <recommendedName>
        <fullName evidence="7">Glucuronosyltransferase</fullName>
    </recommendedName>
</protein>
<dbReference type="AlphaFoldDB" id="A0AAV8WZY2"/>
<evidence type="ECO:0008006" key="7">
    <source>
        <dbReference type="Google" id="ProtNLM"/>
    </source>
</evidence>
<feature type="chain" id="PRO_5044001212" description="Glucuronosyltransferase" evidence="4">
    <location>
        <begin position="20"/>
        <end position="179"/>
    </location>
</feature>
<dbReference type="GO" id="GO:0008194">
    <property type="term" value="F:UDP-glycosyltransferase activity"/>
    <property type="evidence" value="ECO:0007669"/>
    <property type="project" value="TreeGrafter"/>
</dbReference>
<evidence type="ECO:0000256" key="3">
    <source>
        <dbReference type="ARBA" id="ARBA00022679"/>
    </source>
</evidence>
<proteinExistence type="inferred from homology"/>
<sequence>MFKFLVIVILFVYATPSCAYKILGIFPYLGKSHFDAFRPLMKGLAQKGHSVTVMSHFPLTRPFQNYRDIDLGGKNQVFIDVVDIKQAEPPSRLKKIRNVWMLADSANLSCEIGLSSSAVQNFLKTEEKFDVMIVEFFNSDCFLGLVHKVKAPVIGITSGTMMPWNSKVCQSYPHDLYPE</sequence>